<reference evidence="2" key="3">
    <citation type="journal article" date="2016" name="Gigascience">
        <title>De novo construction of an expanded transcriptome assembly for the western tarnished plant bug, Lygus hesperus.</title>
        <authorList>
            <person name="Tassone E.E."/>
            <person name="Geib S.M."/>
            <person name="Hall B."/>
            <person name="Fabrick J.A."/>
            <person name="Brent C.S."/>
            <person name="Hull J.J."/>
        </authorList>
    </citation>
    <scope>NUCLEOTIDE SEQUENCE</scope>
</reference>
<dbReference type="EMBL" id="GDHC01015781">
    <property type="protein sequence ID" value="JAQ02848.1"/>
    <property type="molecule type" value="Transcribed_RNA"/>
</dbReference>
<name>A0A0A9Y5P9_LYGHE</name>
<protein>
    <submittedName>
        <fullName evidence="1">Poly [ADP-ribose] polymerase 2</fullName>
    </submittedName>
</protein>
<sequence length="117" mass="13247">MHASVLRVEHVTLSDSIIPWGMLQSSDSTLIGAERWTIQFHNTVHTYTPIQVRVNYYTSMGGNFFYTDVVPHSPSPTFTLDWMLSKCNLYYKLLFRQGPSTQITLNTTSPPASSDTT</sequence>
<gene>
    <name evidence="1" type="primary">Parp2_0</name>
    <name evidence="1" type="ORF">CM83_9932</name>
    <name evidence="2" type="ORF">g.20754</name>
</gene>
<accession>A0A0A9Y5P9</accession>
<evidence type="ECO:0000313" key="1">
    <source>
        <dbReference type="EMBL" id="JAG26423.1"/>
    </source>
</evidence>
<organism evidence="1">
    <name type="scientific">Lygus hesperus</name>
    <name type="common">Western plant bug</name>
    <dbReference type="NCBI Taxonomy" id="30085"/>
    <lineage>
        <taxon>Eukaryota</taxon>
        <taxon>Metazoa</taxon>
        <taxon>Ecdysozoa</taxon>
        <taxon>Arthropoda</taxon>
        <taxon>Hexapoda</taxon>
        <taxon>Insecta</taxon>
        <taxon>Pterygota</taxon>
        <taxon>Neoptera</taxon>
        <taxon>Paraneoptera</taxon>
        <taxon>Hemiptera</taxon>
        <taxon>Heteroptera</taxon>
        <taxon>Panheteroptera</taxon>
        <taxon>Cimicomorpha</taxon>
        <taxon>Miridae</taxon>
        <taxon>Mirini</taxon>
        <taxon>Lygus</taxon>
    </lineage>
</organism>
<evidence type="ECO:0000313" key="2">
    <source>
        <dbReference type="EMBL" id="JAQ02848.1"/>
    </source>
</evidence>
<dbReference type="AlphaFoldDB" id="A0A0A9Y5P9"/>
<reference evidence="1" key="1">
    <citation type="journal article" date="2014" name="PLoS ONE">
        <title>Transcriptome-Based Identification of ABC Transporters in the Western Tarnished Plant Bug Lygus hesperus.</title>
        <authorList>
            <person name="Hull J.J."/>
            <person name="Chaney K."/>
            <person name="Geib S.M."/>
            <person name="Fabrick J.A."/>
            <person name="Brent C.S."/>
            <person name="Walsh D."/>
            <person name="Lavine L.C."/>
        </authorList>
    </citation>
    <scope>NUCLEOTIDE SEQUENCE</scope>
</reference>
<dbReference type="EMBL" id="GBHO01017181">
    <property type="protein sequence ID" value="JAG26423.1"/>
    <property type="molecule type" value="Transcribed_RNA"/>
</dbReference>
<reference evidence="1" key="2">
    <citation type="submission" date="2014-07" db="EMBL/GenBank/DDBJ databases">
        <authorList>
            <person name="Hull J."/>
        </authorList>
    </citation>
    <scope>NUCLEOTIDE SEQUENCE</scope>
</reference>
<proteinExistence type="predicted"/>